<keyword evidence="1" id="KW-0732">Signal</keyword>
<comment type="caution">
    <text evidence="4">The sequence shown here is derived from an EMBL/GenBank/DDBJ whole genome shotgun (WGS) entry which is preliminary data.</text>
</comment>
<proteinExistence type="predicted"/>
<dbReference type="InterPro" id="IPR011098">
    <property type="entry name" value="G5_dom"/>
</dbReference>
<gene>
    <name evidence="4" type="ORF">Aco03nite_025090</name>
</gene>
<dbReference type="PROSITE" id="PS51109">
    <property type="entry name" value="G5"/>
    <property type="match status" value="1"/>
</dbReference>
<evidence type="ECO:0000256" key="1">
    <source>
        <dbReference type="ARBA" id="ARBA00022729"/>
    </source>
</evidence>
<evidence type="ECO:0000313" key="5">
    <source>
        <dbReference type="Proteomes" id="UP000612282"/>
    </source>
</evidence>
<evidence type="ECO:0000313" key="4">
    <source>
        <dbReference type="EMBL" id="GID54105.1"/>
    </source>
</evidence>
<organism evidence="4 5">
    <name type="scientific">Actinoplanes couchii</name>
    <dbReference type="NCBI Taxonomy" id="403638"/>
    <lineage>
        <taxon>Bacteria</taxon>
        <taxon>Bacillati</taxon>
        <taxon>Actinomycetota</taxon>
        <taxon>Actinomycetes</taxon>
        <taxon>Micromonosporales</taxon>
        <taxon>Micromonosporaceae</taxon>
        <taxon>Actinoplanes</taxon>
    </lineage>
</organism>
<dbReference type="RefSeq" id="WP_203795215.1">
    <property type="nucleotide sequence ID" value="NZ_BAAAQE010000012.1"/>
</dbReference>
<keyword evidence="5" id="KW-1185">Reference proteome</keyword>
<dbReference type="Gene3D" id="2.20.230.10">
    <property type="entry name" value="Resuscitation-promoting factor rpfb"/>
    <property type="match status" value="1"/>
</dbReference>
<feature type="region of interest" description="Disordered" evidence="2">
    <location>
        <begin position="45"/>
        <end position="143"/>
    </location>
</feature>
<feature type="domain" description="G5" evidence="3">
    <location>
        <begin position="142"/>
        <end position="222"/>
    </location>
</feature>
<protein>
    <recommendedName>
        <fullName evidence="3">G5 domain-containing protein</fullName>
    </recommendedName>
</protein>
<dbReference type="EMBL" id="BOMG01000037">
    <property type="protein sequence ID" value="GID54105.1"/>
    <property type="molecule type" value="Genomic_DNA"/>
</dbReference>
<name>A0ABQ3X6S2_9ACTN</name>
<feature type="compositionally biased region" description="Low complexity" evidence="2">
    <location>
        <begin position="119"/>
        <end position="137"/>
    </location>
</feature>
<dbReference type="Pfam" id="PF07501">
    <property type="entry name" value="G5"/>
    <property type="match status" value="1"/>
</dbReference>
<accession>A0ABQ3X6S2</accession>
<evidence type="ECO:0000259" key="3">
    <source>
        <dbReference type="PROSITE" id="PS51109"/>
    </source>
</evidence>
<dbReference type="SMART" id="SM01208">
    <property type="entry name" value="G5"/>
    <property type="match status" value="1"/>
</dbReference>
<sequence>MAAGAAAMFVVVGGSAAGVATILAPEPESVTVAEPDLGAPYLEEDPEVVSRAAAAAQPLPRRPGDMPPPAQKTPVKPKAAGKETVKQQAPAARKRVYTASDRLSRQRVTDDRADRTGPRQARVAGTGRTGGTQARKAPAAEAPVVTTRTDLETRIVPYGTEVVKDATMLRGTRRVEADGEPGEETLRYLVTLTDGRPTARRLLGSSITTRPLNRVVAVGSRKQSVVDPFCDNVLGICLPFSRDAD</sequence>
<reference evidence="4 5" key="1">
    <citation type="submission" date="2021-01" db="EMBL/GenBank/DDBJ databases">
        <title>Whole genome shotgun sequence of Actinoplanes couchii NBRC 106145.</title>
        <authorList>
            <person name="Komaki H."/>
            <person name="Tamura T."/>
        </authorList>
    </citation>
    <scope>NUCLEOTIDE SEQUENCE [LARGE SCALE GENOMIC DNA]</scope>
    <source>
        <strain evidence="4 5">NBRC 106145</strain>
    </source>
</reference>
<dbReference type="Proteomes" id="UP000612282">
    <property type="component" value="Unassembled WGS sequence"/>
</dbReference>
<feature type="compositionally biased region" description="Basic and acidic residues" evidence="2">
    <location>
        <begin position="102"/>
        <end position="117"/>
    </location>
</feature>
<evidence type="ECO:0000256" key="2">
    <source>
        <dbReference type="SAM" id="MobiDB-lite"/>
    </source>
</evidence>